<evidence type="ECO:0000313" key="9">
    <source>
        <dbReference type="Proteomes" id="UP000319817"/>
    </source>
</evidence>
<protein>
    <submittedName>
        <fullName evidence="8">Serine/threonine-protein kinase PknB</fullName>
        <ecNumber evidence="8">2.7.11.1</ecNumber>
    </submittedName>
</protein>
<dbReference type="SUPFAM" id="SSF56112">
    <property type="entry name" value="Protein kinase-like (PK-like)"/>
    <property type="match status" value="1"/>
</dbReference>
<dbReference type="CDD" id="cd14014">
    <property type="entry name" value="STKc_PknB_like"/>
    <property type="match status" value="1"/>
</dbReference>
<dbReference type="InterPro" id="IPR011990">
    <property type="entry name" value="TPR-like_helical_dom_sf"/>
</dbReference>
<dbReference type="InterPro" id="IPR011009">
    <property type="entry name" value="Kinase-like_dom_sf"/>
</dbReference>
<evidence type="ECO:0000256" key="5">
    <source>
        <dbReference type="PROSITE-ProRule" id="PRU10141"/>
    </source>
</evidence>
<dbReference type="Pfam" id="PF00069">
    <property type="entry name" value="Pkinase"/>
    <property type="match status" value="1"/>
</dbReference>
<dbReference type="InterPro" id="IPR000719">
    <property type="entry name" value="Prot_kinase_dom"/>
</dbReference>
<dbReference type="SUPFAM" id="SSF48452">
    <property type="entry name" value="TPR-like"/>
    <property type="match status" value="1"/>
</dbReference>
<feature type="region of interest" description="Disordered" evidence="6">
    <location>
        <begin position="108"/>
        <end position="128"/>
    </location>
</feature>
<dbReference type="Gene3D" id="3.30.200.20">
    <property type="entry name" value="Phosphorylase Kinase, domain 1"/>
    <property type="match status" value="1"/>
</dbReference>
<organism evidence="8 9">
    <name type="scientific">Stieleria marina</name>
    <dbReference type="NCBI Taxonomy" id="1930275"/>
    <lineage>
        <taxon>Bacteria</taxon>
        <taxon>Pseudomonadati</taxon>
        <taxon>Planctomycetota</taxon>
        <taxon>Planctomycetia</taxon>
        <taxon>Pirellulales</taxon>
        <taxon>Pirellulaceae</taxon>
        <taxon>Stieleria</taxon>
    </lineage>
</organism>
<dbReference type="EMBL" id="CP036526">
    <property type="protein sequence ID" value="QDT08488.1"/>
    <property type="molecule type" value="Genomic_DNA"/>
</dbReference>
<dbReference type="GO" id="GO:0004674">
    <property type="term" value="F:protein serine/threonine kinase activity"/>
    <property type="evidence" value="ECO:0007669"/>
    <property type="project" value="UniProtKB-EC"/>
</dbReference>
<keyword evidence="2 5" id="KW-0547">Nucleotide-binding</keyword>
<dbReference type="RefSeq" id="WP_145416022.1">
    <property type="nucleotide sequence ID" value="NZ_CP036526.1"/>
</dbReference>
<dbReference type="InterPro" id="IPR017441">
    <property type="entry name" value="Protein_kinase_ATP_BS"/>
</dbReference>
<proteinExistence type="predicted"/>
<dbReference type="AlphaFoldDB" id="A0A517NMX6"/>
<evidence type="ECO:0000256" key="1">
    <source>
        <dbReference type="ARBA" id="ARBA00022679"/>
    </source>
</evidence>
<keyword evidence="4 5" id="KW-0067">ATP-binding</keyword>
<dbReference type="SMART" id="SM00220">
    <property type="entry name" value="S_TKc"/>
    <property type="match status" value="1"/>
</dbReference>
<dbReference type="PANTHER" id="PTHR43289:SF6">
    <property type="entry name" value="SERINE_THREONINE-PROTEIN KINASE NEKL-3"/>
    <property type="match status" value="1"/>
</dbReference>
<evidence type="ECO:0000256" key="3">
    <source>
        <dbReference type="ARBA" id="ARBA00022777"/>
    </source>
</evidence>
<reference evidence="8 9" key="1">
    <citation type="submission" date="2019-02" db="EMBL/GenBank/DDBJ databases">
        <title>Deep-cultivation of Planctomycetes and their phenomic and genomic characterization uncovers novel biology.</title>
        <authorList>
            <person name="Wiegand S."/>
            <person name="Jogler M."/>
            <person name="Boedeker C."/>
            <person name="Pinto D."/>
            <person name="Vollmers J."/>
            <person name="Rivas-Marin E."/>
            <person name="Kohn T."/>
            <person name="Peeters S.H."/>
            <person name="Heuer A."/>
            <person name="Rast P."/>
            <person name="Oberbeckmann S."/>
            <person name="Bunk B."/>
            <person name="Jeske O."/>
            <person name="Meyerdierks A."/>
            <person name="Storesund J.E."/>
            <person name="Kallscheuer N."/>
            <person name="Luecker S."/>
            <person name="Lage O.M."/>
            <person name="Pohl T."/>
            <person name="Merkel B.J."/>
            <person name="Hornburger P."/>
            <person name="Mueller R.-W."/>
            <person name="Bruemmer F."/>
            <person name="Labrenz M."/>
            <person name="Spormann A.M."/>
            <person name="Op den Camp H."/>
            <person name="Overmann J."/>
            <person name="Amann R."/>
            <person name="Jetten M.S.M."/>
            <person name="Mascher T."/>
            <person name="Medema M.H."/>
            <person name="Devos D.P."/>
            <person name="Kaster A.-K."/>
            <person name="Ovreas L."/>
            <person name="Rohde M."/>
            <person name="Galperin M.Y."/>
            <person name="Jogler C."/>
        </authorList>
    </citation>
    <scope>NUCLEOTIDE SEQUENCE [LARGE SCALE GENOMIC DNA]</scope>
    <source>
        <strain evidence="8 9">K23_9</strain>
    </source>
</reference>
<feature type="domain" description="Protein kinase" evidence="7">
    <location>
        <begin position="171"/>
        <end position="444"/>
    </location>
</feature>
<dbReference type="InterPro" id="IPR008271">
    <property type="entry name" value="Ser/Thr_kinase_AS"/>
</dbReference>
<accession>A0A517NMX6</accession>
<sequence length="915" mass="100863">MDKPIQLSSSRVVDESTRRKFESDWRSGCPSSIDHYLPDKPPNQYLATLEELVCIEMEFLWSQESKGSSASPDADTLNDVSSRPTFVEDYTRRFRVLREPEIVGRLAQHEAEVRRNSKNPPTESEFRRRFPDLTLSPKLFQSRHGSSHHSSREGRSLRISESDLPRWFGRYQLEAVLGRGGMATVYRASQHKTNRSVAVKIADPISDRLRGDEFRQRFAVEAKAAAGLSHDNIVPVYDVGEINGQPYYTMPVVDGGDLASRLIDGPLACSEAAHRIKDAALGVAAAHAQDILHRDLKPRNLMIDAVTDRTLVTDFGLACEISLGDVGTGDASALHLTRTGQVLGTPPYMAPEQIQDARTADARSDVYALGATLYQTITGRPPFQASTPTETLQQVLQSEVVPPARINESVDRDLETIVLKSLDKQPDKRYATASEFADDLDRYLTGQPIVARRITPVGRVVKWSRRNRHAAVLVAGLIFASLAALGATIGGLVAWGYQSQKTSASLHGALASLDELYTQLSDDPLFSNQPGQNRERQERIRQSIKHYESLVQIAADHPDLQGSLVGTHARLGSLTLAVDGPAKAMEHFQDAFAVFDSLSPQLQATAAAKRAVSDAHNGVGQVLVKQGDYVGAEAAFGRTVAIRKDLASEFAGEVRAERKYANALMNHGLSLARLNRPGESLAKMQKAQSHRVKLLQSDPDNVLLLRDQGIGSFGLGRYFADLGSVSKSSEFLDQAYRSFKNLFVLRPTDGSNLLRLARCRLLQSTIAYESGDVDQGNVFLEEALDRQVMLAAISEHDLNYRMELVRVFQQGGRGFLLQGSIDGARTCIDAVEKLLSHDVAASEEAEQSKDVLRVRLIHQTQKGLLQIAAGESQAGRQELRDALQKWNEVRGRFVNDLELGAEMDDLARMMSEPDA</sequence>
<dbReference type="Gene3D" id="1.25.40.10">
    <property type="entry name" value="Tetratricopeptide repeat domain"/>
    <property type="match status" value="1"/>
</dbReference>
<keyword evidence="3 8" id="KW-0418">Kinase</keyword>
<dbReference type="PROSITE" id="PS00107">
    <property type="entry name" value="PROTEIN_KINASE_ATP"/>
    <property type="match status" value="1"/>
</dbReference>
<gene>
    <name evidence="8" type="primary">pknB_3</name>
    <name evidence="8" type="ORF">K239x_04270</name>
</gene>
<dbReference type="OrthoDB" id="6111975at2"/>
<dbReference type="Gene3D" id="1.10.510.10">
    <property type="entry name" value="Transferase(Phosphotransferase) domain 1"/>
    <property type="match status" value="1"/>
</dbReference>
<feature type="binding site" evidence="5">
    <location>
        <position position="200"/>
    </location>
    <ligand>
        <name>ATP</name>
        <dbReference type="ChEBI" id="CHEBI:30616"/>
    </ligand>
</feature>
<dbReference type="PROSITE" id="PS50011">
    <property type="entry name" value="PROTEIN_KINASE_DOM"/>
    <property type="match status" value="1"/>
</dbReference>
<dbReference type="Proteomes" id="UP000319817">
    <property type="component" value="Chromosome"/>
</dbReference>
<evidence type="ECO:0000256" key="4">
    <source>
        <dbReference type="ARBA" id="ARBA00022840"/>
    </source>
</evidence>
<evidence type="ECO:0000313" key="8">
    <source>
        <dbReference type="EMBL" id="QDT08488.1"/>
    </source>
</evidence>
<dbReference type="EC" id="2.7.11.1" evidence="8"/>
<keyword evidence="9" id="KW-1185">Reference proteome</keyword>
<name>A0A517NMX6_9BACT</name>
<evidence type="ECO:0000256" key="2">
    <source>
        <dbReference type="ARBA" id="ARBA00022741"/>
    </source>
</evidence>
<dbReference type="GO" id="GO:0005524">
    <property type="term" value="F:ATP binding"/>
    <property type="evidence" value="ECO:0007669"/>
    <property type="project" value="UniProtKB-UniRule"/>
</dbReference>
<keyword evidence="1 8" id="KW-0808">Transferase</keyword>
<dbReference type="PANTHER" id="PTHR43289">
    <property type="entry name" value="MITOGEN-ACTIVATED PROTEIN KINASE KINASE KINASE 20-RELATED"/>
    <property type="match status" value="1"/>
</dbReference>
<evidence type="ECO:0000259" key="7">
    <source>
        <dbReference type="PROSITE" id="PS50011"/>
    </source>
</evidence>
<dbReference type="PROSITE" id="PS00108">
    <property type="entry name" value="PROTEIN_KINASE_ST"/>
    <property type="match status" value="1"/>
</dbReference>
<evidence type="ECO:0000256" key="6">
    <source>
        <dbReference type="SAM" id="MobiDB-lite"/>
    </source>
</evidence>